<sequence length="614" mass="65177">MRLSTSLAATAVLGALSTSAAPTGCSADNVLRHLRAPQRIASALSWCSTYTATPATASQAYPTWLNAEYTTLTSRLSSACSCINTAAATTTSAPSITFGSYIPPQPTSTEDIKTSRASPLPTVVGGPIPLQTAPVEDSIPPVPTKNVFFGGLAEDNSTAFLAQVIYKALDGSPIVNLDDLLNGLDGFPVCEAEGIRVKFVKKEYRDLAVQSWTGKTITLVTAGGNYCGVEGEHNFWKIGELDVSGDYEVLMVGTKVELRDAVEALDAEFGTFDINDTDEENSTFRRRLKARGFDGLINIVKGYGNDIKNAVDSAGRPTKRFTTPRYDYNLIGSNLFQINENGRGASITCNDCGVTGGVQLFGSVSADVKNWQTVGLVVGFDLVDPTFNLNMGVGWNFEWKGSQETALFSVVPWAVEIPKILTIEPAAKIIAAVDLDIKSAFQIRDIGFSGKWKTFSVGYNLLTKLPVLTGDVVPQISFLEPRFSQGVSPWGVQDAKATVWVGPRIGMNVDVLNGLASGSADVTVQFPAVNIEARLDGLNKCPGASGLDMCIGLHADALMRGTASASAGLVGVGDAGVEHEIFSATSGYLVRAKQYYPGPAFPPGFRSAGGNNFI</sequence>
<evidence type="ECO:0000256" key="1">
    <source>
        <dbReference type="SAM" id="SignalP"/>
    </source>
</evidence>
<gene>
    <name evidence="3" type="ORF">TWF191_007431</name>
</gene>
<feature type="domain" description="DUF7029" evidence="2">
    <location>
        <begin position="170"/>
        <end position="264"/>
    </location>
</feature>
<feature type="signal peptide" evidence="1">
    <location>
        <begin position="1"/>
        <end position="27"/>
    </location>
</feature>
<feature type="chain" id="PRO_5028973205" description="DUF7029 domain-containing protein" evidence="1">
    <location>
        <begin position="28"/>
        <end position="614"/>
    </location>
</feature>
<protein>
    <recommendedName>
        <fullName evidence="2">DUF7029 domain-containing protein</fullName>
    </recommendedName>
</protein>
<evidence type="ECO:0000259" key="2">
    <source>
        <dbReference type="Pfam" id="PF22974"/>
    </source>
</evidence>
<evidence type="ECO:0000313" key="3">
    <source>
        <dbReference type="EMBL" id="KAF3220532.1"/>
    </source>
</evidence>
<evidence type="ECO:0000313" key="4">
    <source>
        <dbReference type="Proteomes" id="UP000483672"/>
    </source>
</evidence>
<proteinExistence type="predicted"/>
<name>A0A7C8V2V3_ORBOL</name>
<accession>A0A7C8V2V3</accession>
<keyword evidence="1" id="KW-0732">Signal</keyword>
<dbReference type="InterPro" id="IPR054293">
    <property type="entry name" value="DUF7029"/>
</dbReference>
<dbReference type="AlphaFoldDB" id="A0A7C8V2V3"/>
<dbReference type="EMBL" id="WIPF01000046">
    <property type="protein sequence ID" value="KAF3220532.1"/>
    <property type="molecule type" value="Genomic_DNA"/>
</dbReference>
<dbReference type="Proteomes" id="UP000483672">
    <property type="component" value="Unassembled WGS sequence"/>
</dbReference>
<comment type="caution">
    <text evidence="3">The sequence shown here is derived from an EMBL/GenBank/DDBJ whole genome shotgun (WGS) entry which is preliminary data.</text>
</comment>
<reference evidence="3 4" key="1">
    <citation type="submission" date="2019-06" db="EMBL/GenBank/DDBJ databases">
        <authorList>
            <person name="Palmer J.M."/>
        </authorList>
    </citation>
    <scope>NUCLEOTIDE SEQUENCE [LARGE SCALE GENOMIC DNA]</scope>
    <source>
        <strain evidence="3 4">TWF191</strain>
    </source>
</reference>
<organism evidence="3 4">
    <name type="scientific">Orbilia oligospora</name>
    <name type="common">Nematode-trapping fungus</name>
    <name type="synonym">Arthrobotrys oligospora</name>
    <dbReference type="NCBI Taxonomy" id="2813651"/>
    <lineage>
        <taxon>Eukaryota</taxon>
        <taxon>Fungi</taxon>
        <taxon>Dikarya</taxon>
        <taxon>Ascomycota</taxon>
        <taxon>Pezizomycotina</taxon>
        <taxon>Orbiliomycetes</taxon>
        <taxon>Orbiliales</taxon>
        <taxon>Orbiliaceae</taxon>
        <taxon>Orbilia</taxon>
    </lineage>
</organism>
<dbReference type="Pfam" id="PF22974">
    <property type="entry name" value="DUF7029"/>
    <property type="match status" value="1"/>
</dbReference>